<evidence type="ECO:0000256" key="6">
    <source>
        <dbReference type="ARBA" id="ARBA00022729"/>
    </source>
</evidence>
<feature type="chain" id="PRO_5002137028" evidence="13">
    <location>
        <begin position="27"/>
        <end position="721"/>
    </location>
</feature>
<evidence type="ECO:0000256" key="13">
    <source>
        <dbReference type="SAM" id="SignalP"/>
    </source>
</evidence>
<comment type="caution">
    <text evidence="16">The sequence shown here is derived from an EMBL/GenBank/DDBJ whole genome shotgun (WGS) entry which is preliminary data.</text>
</comment>
<dbReference type="Gene3D" id="2.170.130.10">
    <property type="entry name" value="TonB-dependent receptor, plug domain"/>
    <property type="match status" value="1"/>
</dbReference>
<dbReference type="Proteomes" id="UP000031670">
    <property type="component" value="Unassembled WGS sequence"/>
</dbReference>
<dbReference type="GO" id="GO:0015344">
    <property type="term" value="F:siderophore uptake transmembrane transporter activity"/>
    <property type="evidence" value="ECO:0007669"/>
    <property type="project" value="TreeGrafter"/>
</dbReference>
<comment type="similarity">
    <text evidence="2">Belongs to the TonB-dependent receptor family. Hemoglobin/haptoglobin binding protein subfamily.</text>
</comment>
<accession>A0A0B8PGS8</accession>
<evidence type="ECO:0000256" key="2">
    <source>
        <dbReference type="ARBA" id="ARBA00008143"/>
    </source>
</evidence>
<evidence type="ECO:0000259" key="15">
    <source>
        <dbReference type="Pfam" id="PF07715"/>
    </source>
</evidence>
<dbReference type="InterPro" id="IPR039426">
    <property type="entry name" value="TonB-dep_rcpt-like"/>
</dbReference>
<evidence type="ECO:0000256" key="1">
    <source>
        <dbReference type="ARBA" id="ARBA00004571"/>
    </source>
</evidence>
<dbReference type="InterPro" id="IPR000531">
    <property type="entry name" value="Beta-barrel_TonB"/>
</dbReference>
<dbReference type="NCBIfam" id="TIGR01785">
    <property type="entry name" value="TonB-hemin"/>
    <property type="match status" value="1"/>
</dbReference>
<dbReference type="AlphaFoldDB" id="A0A0B8PGS8"/>
<dbReference type="PANTHER" id="PTHR30069:SF29">
    <property type="entry name" value="HEMOGLOBIN AND HEMOGLOBIN-HAPTOGLOBIN-BINDING PROTEIN 1-RELATED"/>
    <property type="match status" value="1"/>
</dbReference>
<dbReference type="GO" id="GO:0044718">
    <property type="term" value="P:siderophore transmembrane transport"/>
    <property type="evidence" value="ECO:0007669"/>
    <property type="project" value="TreeGrafter"/>
</dbReference>
<evidence type="ECO:0000259" key="14">
    <source>
        <dbReference type="Pfam" id="PF00593"/>
    </source>
</evidence>
<dbReference type="InterPro" id="IPR011276">
    <property type="entry name" value="TonB_haem/Hb_rcpt"/>
</dbReference>
<evidence type="ECO:0000256" key="11">
    <source>
        <dbReference type="PROSITE-ProRule" id="PRU01360"/>
    </source>
</evidence>
<evidence type="ECO:0000256" key="7">
    <source>
        <dbReference type="ARBA" id="ARBA00023077"/>
    </source>
</evidence>
<dbReference type="GO" id="GO:0009279">
    <property type="term" value="C:cell outer membrane"/>
    <property type="evidence" value="ECO:0007669"/>
    <property type="project" value="UniProtKB-SubCell"/>
</dbReference>
<dbReference type="InterPro" id="IPR010949">
    <property type="entry name" value="TonB_Hb/transfer/lactofer_rcpt"/>
</dbReference>
<keyword evidence="7 12" id="KW-0798">TonB box</keyword>
<dbReference type="InterPro" id="IPR036942">
    <property type="entry name" value="Beta-barrel_TonB_sf"/>
</dbReference>
<keyword evidence="9" id="KW-0675">Receptor</keyword>
<evidence type="ECO:0000256" key="8">
    <source>
        <dbReference type="ARBA" id="ARBA00023136"/>
    </source>
</evidence>
<protein>
    <submittedName>
        <fullName evidence="16">TonB-dependent heme</fullName>
    </submittedName>
</protein>
<proteinExistence type="inferred from homology"/>
<dbReference type="InterPro" id="IPR037066">
    <property type="entry name" value="Plug_dom_sf"/>
</dbReference>
<comment type="subcellular location">
    <subcellularLocation>
        <location evidence="1 11">Cell outer membrane</location>
        <topology evidence="1 11">Multi-pass membrane protein</topology>
    </subcellularLocation>
</comment>
<dbReference type="SUPFAM" id="SSF56935">
    <property type="entry name" value="Porins"/>
    <property type="match status" value="1"/>
</dbReference>
<reference evidence="16 17" key="2">
    <citation type="submission" date="2015-01" db="EMBL/GenBank/DDBJ databases">
        <authorList>
            <consortium name="NBRP consortium"/>
            <person name="Sawabe T."/>
            <person name="Meirelles P."/>
            <person name="Feng G."/>
            <person name="Sayaka M."/>
            <person name="Hattori M."/>
            <person name="Ohkuma M."/>
        </authorList>
    </citation>
    <scope>NUCLEOTIDE SEQUENCE [LARGE SCALE GENOMIC DNA]</scope>
    <source>
        <strain evidence="16 17">JCM19232</strain>
    </source>
</reference>
<evidence type="ECO:0000256" key="9">
    <source>
        <dbReference type="ARBA" id="ARBA00023170"/>
    </source>
</evidence>
<evidence type="ECO:0000256" key="3">
    <source>
        <dbReference type="ARBA" id="ARBA00022448"/>
    </source>
</evidence>
<evidence type="ECO:0000256" key="5">
    <source>
        <dbReference type="ARBA" id="ARBA00022692"/>
    </source>
</evidence>
<keyword evidence="10 11" id="KW-0998">Cell outer membrane</keyword>
<dbReference type="Pfam" id="PF07715">
    <property type="entry name" value="Plug"/>
    <property type="match status" value="1"/>
</dbReference>
<keyword evidence="5 11" id="KW-0812">Transmembrane</keyword>
<evidence type="ECO:0000256" key="12">
    <source>
        <dbReference type="RuleBase" id="RU003357"/>
    </source>
</evidence>
<sequence length="721" mass="80304">MGQTMYKKTSLALAIGAICASTAVFAEETFTFDEVVVSATRTEQNKEDVSSSVATVSRDDLDAQMNNNLKDTLKYTPGVQAQGSGRFGVSGFNIRGMEDSRVKVMVDGVQQPVPYNPGANQQRKYPNMIETDTLAGIEVNKGPSSSLYGSDALGGVVLMRTKNPDDVLITDGDENRFGIKSGYSSVNSEFKNTATWAMRQGKWETLTMFTYADGEEYQTHGDGADINGEDRGAANPGDSKLYNGLVKAYYQANDDHRIGMTFEYFDRSFDEKVLSEEGWEIMPGFVYSDVSVHDNTNRMRVSLEHEWAMNSVIADELKWTLGYQMTESKSDNYDTTNWFPIYDDRMRNRERIAQDDSIQFDMQFNKVILAENHYHELTYGASYLHNDFSLENIDHFIQSGQPGVPPSSAPGSTGLPNATVQQWGVFIQDQAFLMDEKLVLSAGLRYDSFRTDPESNDGYVDSHEANKNDAFTGRVGAVYHVADAFSPYAQISQGFKAPTVYDLYYIYDTGAIFYGNPDLEAEKSLSYEIGFRGKGSIYQYEVSGFYNEYDDFITTQKVGTDGPTGRDIYTSVNIDEAKIYGAEAAGTILGPVGTYTKLSVAYAYGEDVNTGRELDSVAPLTGVIGLGYDNTDKTFGALVNYTMVASKDAWTEVDNVDAPSYSLLDVTAYYRPINDLTLRAGLFNAFDEKYWLYEDLSGKDERKDFDTQAGRNWGVSAEYFF</sequence>
<evidence type="ECO:0000256" key="10">
    <source>
        <dbReference type="ARBA" id="ARBA00023237"/>
    </source>
</evidence>
<organism evidence="16 17">
    <name type="scientific">Vibrio ishigakensis</name>
    <dbReference type="NCBI Taxonomy" id="1481914"/>
    <lineage>
        <taxon>Bacteria</taxon>
        <taxon>Pseudomonadati</taxon>
        <taxon>Pseudomonadota</taxon>
        <taxon>Gammaproteobacteria</taxon>
        <taxon>Vibrionales</taxon>
        <taxon>Vibrionaceae</taxon>
        <taxon>Vibrio</taxon>
    </lineage>
</organism>
<keyword evidence="6 13" id="KW-0732">Signal</keyword>
<dbReference type="NCBIfam" id="TIGR01786">
    <property type="entry name" value="TonB-hemlactrns"/>
    <property type="match status" value="1"/>
</dbReference>
<dbReference type="EMBL" id="BBSA01000021">
    <property type="protein sequence ID" value="GAM65526.1"/>
    <property type="molecule type" value="Genomic_DNA"/>
</dbReference>
<keyword evidence="4 11" id="KW-1134">Transmembrane beta strand</keyword>
<dbReference type="PANTHER" id="PTHR30069">
    <property type="entry name" value="TONB-DEPENDENT OUTER MEMBRANE RECEPTOR"/>
    <property type="match status" value="1"/>
</dbReference>
<dbReference type="Gene3D" id="2.40.170.20">
    <property type="entry name" value="TonB-dependent receptor, beta-barrel domain"/>
    <property type="match status" value="1"/>
</dbReference>
<evidence type="ECO:0000313" key="16">
    <source>
        <dbReference type="EMBL" id="GAM65526.1"/>
    </source>
</evidence>
<dbReference type="PROSITE" id="PS52016">
    <property type="entry name" value="TONB_DEPENDENT_REC_3"/>
    <property type="match status" value="1"/>
</dbReference>
<keyword evidence="3 11" id="KW-0813">Transport</keyword>
<gene>
    <name evidence="16" type="ORF">JCM19232_4873</name>
</gene>
<dbReference type="CDD" id="cd01347">
    <property type="entry name" value="ligand_gated_channel"/>
    <property type="match status" value="1"/>
</dbReference>
<evidence type="ECO:0000256" key="4">
    <source>
        <dbReference type="ARBA" id="ARBA00022452"/>
    </source>
</evidence>
<dbReference type="InterPro" id="IPR012910">
    <property type="entry name" value="Plug_dom"/>
</dbReference>
<reference evidence="16 17" key="1">
    <citation type="submission" date="2015-01" db="EMBL/GenBank/DDBJ databases">
        <title>Vibrio sp. C5 JCM 19232 whole genome shotgun sequence.</title>
        <authorList>
            <person name="Sawabe T."/>
            <person name="Meirelles P."/>
            <person name="Feng G."/>
            <person name="Sayaka M."/>
            <person name="Hattori M."/>
            <person name="Ohkuma M."/>
        </authorList>
    </citation>
    <scope>NUCLEOTIDE SEQUENCE [LARGE SCALE GENOMIC DNA]</scope>
    <source>
        <strain evidence="16 17">JCM19232</strain>
    </source>
</reference>
<keyword evidence="8 11" id="KW-0472">Membrane</keyword>
<feature type="domain" description="TonB-dependent receptor plug" evidence="15">
    <location>
        <begin position="46"/>
        <end position="156"/>
    </location>
</feature>
<dbReference type="Pfam" id="PF00593">
    <property type="entry name" value="TonB_dep_Rec_b-barrel"/>
    <property type="match status" value="1"/>
</dbReference>
<evidence type="ECO:0000313" key="17">
    <source>
        <dbReference type="Proteomes" id="UP000031670"/>
    </source>
</evidence>
<name>A0A0B8PGS8_9VIBR</name>
<feature type="signal peptide" evidence="13">
    <location>
        <begin position="1"/>
        <end position="26"/>
    </location>
</feature>
<feature type="domain" description="TonB-dependent receptor-like beta-barrel" evidence="14">
    <location>
        <begin position="239"/>
        <end position="684"/>
    </location>
</feature>
<dbReference type="GO" id="GO:0015232">
    <property type="term" value="F:heme transmembrane transporter activity"/>
    <property type="evidence" value="ECO:0007669"/>
    <property type="project" value="InterPro"/>
</dbReference>